<reference evidence="6" key="2">
    <citation type="submission" date="2025-09" db="UniProtKB">
        <authorList>
            <consortium name="Ensembl"/>
        </authorList>
    </citation>
    <scope>IDENTIFICATION</scope>
</reference>
<proteinExistence type="predicted"/>
<organism evidence="6 7">
    <name type="scientific">Gopherus evgoodei</name>
    <name type="common">Goodes thornscrub tortoise</name>
    <dbReference type="NCBI Taxonomy" id="1825980"/>
    <lineage>
        <taxon>Eukaryota</taxon>
        <taxon>Metazoa</taxon>
        <taxon>Chordata</taxon>
        <taxon>Craniata</taxon>
        <taxon>Vertebrata</taxon>
        <taxon>Euteleostomi</taxon>
        <taxon>Archelosauria</taxon>
        <taxon>Testudinata</taxon>
        <taxon>Testudines</taxon>
        <taxon>Cryptodira</taxon>
        <taxon>Durocryptodira</taxon>
        <taxon>Testudinoidea</taxon>
        <taxon>Testudinidae</taxon>
        <taxon>Gopherus</taxon>
    </lineage>
</organism>
<sequence length="139" mass="14257">QEAGSVAAVTLTQPSSALAKPGSSVTLECVASGYNINDHHMHWTRQTPGKGLVWIAAFKTGGTTYISNDFKGRITPSTSGSTGKLKIDGLTAADTATYYCSRHSEGSWGRGAWGGLPAASKGGLPAPAHPCPTSSPNTP</sequence>
<dbReference type="GO" id="GO:0005576">
    <property type="term" value="C:extracellular region"/>
    <property type="evidence" value="ECO:0007669"/>
    <property type="project" value="UniProtKB-ARBA"/>
</dbReference>
<dbReference type="OrthoDB" id="9905174at2759"/>
<keyword evidence="2" id="KW-1064">Adaptive immunity</keyword>
<reference evidence="6" key="1">
    <citation type="submission" date="2025-08" db="UniProtKB">
        <authorList>
            <consortium name="Ensembl"/>
        </authorList>
    </citation>
    <scope>IDENTIFICATION</scope>
</reference>
<evidence type="ECO:0000259" key="5">
    <source>
        <dbReference type="PROSITE" id="PS50835"/>
    </source>
</evidence>
<evidence type="ECO:0000256" key="1">
    <source>
        <dbReference type="ARBA" id="ARBA00022859"/>
    </source>
</evidence>
<evidence type="ECO:0000313" key="7">
    <source>
        <dbReference type="Proteomes" id="UP000694390"/>
    </source>
</evidence>
<evidence type="ECO:0000313" key="6">
    <source>
        <dbReference type="Ensembl" id="ENSGEVP00005019442.1"/>
    </source>
</evidence>
<dbReference type="InterPro" id="IPR007110">
    <property type="entry name" value="Ig-like_dom"/>
</dbReference>
<dbReference type="GO" id="GO:0019814">
    <property type="term" value="C:immunoglobulin complex"/>
    <property type="evidence" value="ECO:0007669"/>
    <property type="project" value="UniProtKB-KW"/>
</dbReference>
<keyword evidence="3" id="KW-1280">Immunoglobulin</keyword>
<dbReference type="Gene3D" id="2.60.40.10">
    <property type="entry name" value="Immunoglobulins"/>
    <property type="match status" value="1"/>
</dbReference>
<dbReference type="InterPro" id="IPR013106">
    <property type="entry name" value="Ig_V-set"/>
</dbReference>
<feature type="domain" description="Ig-like" evidence="5">
    <location>
        <begin position="7"/>
        <end position="100"/>
    </location>
</feature>
<dbReference type="InterPro" id="IPR013783">
    <property type="entry name" value="Ig-like_fold"/>
</dbReference>
<evidence type="ECO:0000256" key="2">
    <source>
        <dbReference type="ARBA" id="ARBA00023130"/>
    </source>
</evidence>
<dbReference type="Proteomes" id="UP000694390">
    <property type="component" value="Unassembled WGS sequence"/>
</dbReference>
<dbReference type="GO" id="GO:0002250">
    <property type="term" value="P:adaptive immune response"/>
    <property type="evidence" value="ECO:0007669"/>
    <property type="project" value="UniProtKB-KW"/>
</dbReference>
<protein>
    <recommendedName>
        <fullName evidence="5">Ig-like domain-containing protein</fullName>
    </recommendedName>
</protein>
<dbReference type="Pfam" id="PF07686">
    <property type="entry name" value="V-set"/>
    <property type="match status" value="1"/>
</dbReference>
<dbReference type="InterPro" id="IPR003599">
    <property type="entry name" value="Ig_sub"/>
</dbReference>
<evidence type="ECO:0000256" key="3">
    <source>
        <dbReference type="ARBA" id="ARBA00043265"/>
    </source>
</evidence>
<dbReference type="SUPFAM" id="SSF48726">
    <property type="entry name" value="Immunoglobulin"/>
    <property type="match status" value="1"/>
</dbReference>
<accession>A0A8C4Y4N7</accession>
<dbReference type="GeneTree" id="ENSGT01150000286938"/>
<dbReference type="AlphaFoldDB" id="A0A8C4Y4N7"/>
<feature type="region of interest" description="Disordered" evidence="4">
    <location>
        <begin position="119"/>
        <end position="139"/>
    </location>
</feature>
<dbReference type="PANTHER" id="PTHR23266">
    <property type="entry name" value="IMMUNOGLOBULIN HEAVY CHAIN"/>
    <property type="match status" value="1"/>
</dbReference>
<evidence type="ECO:0000256" key="4">
    <source>
        <dbReference type="SAM" id="MobiDB-lite"/>
    </source>
</evidence>
<dbReference type="InterPro" id="IPR050199">
    <property type="entry name" value="IgHV"/>
</dbReference>
<dbReference type="InterPro" id="IPR036179">
    <property type="entry name" value="Ig-like_dom_sf"/>
</dbReference>
<dbReference type="Ensembl" id="ENSGEVT00005020422.1">
    <property type="protein sequence ID" value="ENSGEVP00005019442.1"/>
    <property type="gene ID" value="ENSGEVG00005013797.1"/>
</dbReference>
<name>A0A8C4Y4N7_9SAUR</name>
<dbReference type="SMART" id="SM00409">
    <property type="entry name" value="IG"/>
    <property type="match status" value="1"/>
</dbReference>
<dbReference type="SMART" id="SM00406">
    <property type="entry name" value="IGv"/>
    <property type="match status" value="1"/>
</dbReference>
<keyword evidence="7" id="KW-1185">Reference proteome</keyword>
<dbReference type="PROSITE" id="PS50835">
    <property type="entry name" value="IG_LIKE"/>
    <property type="match status" value="1"/>
</dbReference>
<keyword evidence="1" id="KW-0391">Immunity</keyword>